<dbReference type="PRINTS" id="PR00388">
    <property type="entry name" value="PDIESTERASE2"/>
</dbReference>
<dbReference type="Pfam" id="PF01590">
    <property type="entry name" value="GAF"/>
    <property type="match status" value="1"/>
</dbReference>
<dbReference type="Proteomes" id="UP001283691">
    <property type="component" value="Unassembled WGS sequence"/>
</dbReference>
<dbReference type="SMART" id="SM00471">
    <property type="entry name" value="HDc"/>
    <property type="match status" value="1"/>
</dbReference>
<feature type="domain" description="HD-GYP" evidence="1">
    <location>
        <begin position="564"/>
        <end position="774"/>
    </location>
</feature>
<dbReference type="Gene3D" id="1.10.3210.10">
    <property type="entry name" value="Hypothetical protein af1432"/>
    <property type="match status" value="2"/>
</dbReference>
<dbReference type="SMART" id="SM00849">
    <property type="entry name" value="Lactamase_B"/>
    <property type="match status" value="1"/>
</dbReference>
<gene>
    <name evidence="2" type="ORF">Q6A80_04020</name>
</gene>
<dbReference type="SMART" id="SM00065">
    <property type="entry name" value="GAF"/>
    <property type="match status" value="1"/>
</dbReference>
<dbReference type="PANTHER" id="PTHR43155:SF2">
    <property type="entry name" value="CYCLIC DI-GMP PHOSPHODIESTERASE PA4108"/>
    <property type="match status" value="1"/>
</dbReference>
<dbReference type="CDD" id="cd07735">
    <property type="entry name" value="class_II_PDE_MBL-fold"/>
    <property type="match status" value="1"/>
</dbReference>
<sequence length="780" mass="90024">MRRDYMNYLKVLGSSGNKSKIRGTTSFQISKDILVDAGNIINSLDEESYKINHIFLTHAHLDHIIDLPFILDNSFSKRDRPLFVYGSKQTLEFLTNHIFNNHIWPDFTKIKMLNQNENILIFKQIDEGEDISLGKFNIKAIKVNHTEGSFGYIISKDNLSYIISSDTYESDEIVKYLQNNLNIKALFVECSFPNKMQNLAKISQHLTPNNLKNMLKKVSRDDFSIFLYHLKSPYIEEIKKEIKDLNILKNGGKILEDRDVVDITTLKVTSYLQEIEILDRVMDINLKLSCEQDKENLYEMILTLIKELTKSDAGTLYLLSEDKKYLDFKVVQNSSLNIFLGTKEQKISWNSLPLYLKNGEENRDMVAVVCALDNEIINIADIYNSSDYNFEGTKLFDKSKNYHSKSMLVVPLVNHENDVIGVIQLINKDIKQKDSFFTKYDEKIIKALSLQAAMALTNTQLIASLETFLEAFVTSIANAIDAKSRHTSTHITKMSKLAPLIAKAINEDDTIYKDIKYNSNNIKEIELAAKLHDIGKISIPEWVIDKSTKLQKLVDGLEIIRLKVEIIKKDLKIELLENKISKEQFDKKLEELEDDFNFLVISNKGGEFMSDDDIKRVKNISSYKYILDNKYENLLNDDEVDNLSIRKGTLTLQEREIMNSHAKLSYDMLSALPFPKKYSNIMHIAVNHHEKLNGKGYPRGLTDEELVLEDRILILADIFEALTSIDRPYKGIKKLSEVFKILDFMAEDKDIDRDLLEFFKNSSAFKEYCKNELLEEQLDV</sequence>
<dbReference type="CDD" id="cd00077">
    <property type="entry name" value="HDc"/>
    <property type="match status" value="1"/>
</dbReference>
<dbReference type="InterPro" id="IPR036866">
    <property type="entry name" value="RibonucZ/Hydroxyglut_hydro"/>
</dbReference>
<dbReference type="GO" id="GO:0006198">
    <property type="term" value="P:cAMP catabolic process"/>
    <property type="evidence" value="ECO:0007669"/>
    <property type="project" value="InterPro"/>
</dbReference>
<reference evidence="2" key="1">
    <citation type="journal article" date="2023" name="Front. Microbiol.">
        <title>Genomic diversity and taxonomic marker for Arcobacter species.</title>
        <authorList>
            <person name="Zhou G."/>
            <person name="Gu Y."/>
            <person name="Wang H."/>
            <person name="Chen X."/>
            <person name="Zhang X."/>
            <person name="Shao Z."/>
            <person name="Yan X."/>
            <person name="Zhang J."/>
            <person name="Zhang M."/>
        </authorList>
    </citation>
    <scope>NUCLEOTIDE SEQUENCE</scope>
    <source>
        <strain evidence="2">BJSY19SF1-2</strain>
    </source>
</reference>
<dbReference type="Pfam" id="PF13487">
    <property type="entry name" value="HD_5"/>
    <property type="match status" value="1"/>
</dbReference>
<feature type="domain" description="HD-GYP" evidence="1">
    <location>
        <begin position="465"/>
        <end position="550"/>
    </location>
</feature>
<dbReference type="SUPFAM" id="SSF56281">
    <property type="entry name" value="Metallo-hydrolase/oxidoreductase"/>
    <property type="match status" value="1"/>
</dbReference>
<dbReference type="SUPFAM" id="SSF109604">
    <property type="entry name" value="HD-domain/PDEase-like"/>
    <property type="match status" value="1"/>
</dbReference>
<dbReference type="PANTHER" id="PTHR43155">
    <property type="entry name" value="CYCLIC DI-GMP PHOSPHODIESTERASE PA4108-RELATED"/>
    <property type="match status" value="1"/>
</dbReference>
<dbReference type="InterPro" id="IPR029016">
    <property type="entry name" value="GAF-like_dom_sf"/>
</dbReference>
<protein>
    <submittedName>
        <fullName evidence="2">HD domain-containing phosphohydrolase</fullName>
    </submittedName>
</protein>
<dbReference type="GO" id="GO:0004115">
    <property type="term" value="F:3',5'-cyclic-AMP phosphodiesterase activity"/>
    <property type="evidence" value="ECO:0007669"/>
    <property type="project" value="InterPro"/>
</dbReference>
<dbReference type="EMBL" id="JAUQUR010000002">
    <property type="protein sequence ID" value="MDX4068886.1"/>
    <property type="molecule type" value="Genomic_DNA"/>
</dbReference>
<organism evidence="2 3">
    <name type="scientific">Aliarcobacter skirrowii</name>
    <dbReference type="NCBI Taxonomy" id="28200"/>
    <lineage>
        <taxon>Bacteria</taxon>
        <taxon>Pseudomonadati</taxon>
        <taxon>Campylobacterota</taxon>
        <taxon>Epsilonproteobacteria</taxon>
        <taxon>Campylobacterales</taxon>
        <taxon>Arcobacteraceae</taxon>
        <taxon>Aliarcobacter</taxon>
    </lineage>
</organism>
<evidence type="ECO:0000313" key="3">
    <source>
        <dbReference type="Proteomes" id="UP001283691"/>
    </source>
</evidence>
<dbReference type="SUPFAM" id="SSF55781">
    <property type="entry name" value="GAF domain-like"/>
    <property type="match status" value="1"/>
</dbReference>
<dbReference type="InterPro" id="IPR001279">
    <property type="entry name" value="Metallo-B-lactamas"/>
</dbReference>
<name>A0AAW9D9R3_9BACT</name>
<comment type="caution">
    <text evidence="2">The sequence shown here is derived from an EMBL/GenBank/DDBJ whole genome shotgun (WGS) entry which is preliminary data.</text>
</comment>
<evidence type="ECO:0000259" key="1">
    <source>
        <dbReference type="PROSITE" id="PS51832"/>
    </source>
</evidence>
<dbReference type="InterPro" id="IPR003018">
    <property type="entry name" value="GAF"/>
</dbReference>
<dbReference type="PROSITE" id="PS51832">
    <property type="entry name" value="HD_GYP"/>
    <property type="match status" value="2"/>
</dbReference>
<dbReference type="AlphaFoldDB" id="A0AAW9D9R3"/>
<evidence type="ECO:0000313" key="2">
    <source>
        <dbReference type="EMBL" id="MDX4068886.1"/>
    </source>
</evidence>
<proteinExistence type="predicted"/>
<dbReference type="InterPro" id="IPR003607">
    <property type="entry name" value="HD/PDEase_dom"/>
</dbReference>
<accession>A0AAW9D9R3</accession>
<dbReference type="Gene3D" id="3.60.15.10">
    <property type="entry name" value="Ribonuclease Z/Hydroxyacylglutathione hydrolase-like"/>
    <property type="match status" value="1"/>
</dbReference>
<dbReference type="Gene3D" id="3.30.450.40">
    <property type="match status" value="1"/>
</dbReference>
<dbReference type="InterPro" id="IPR037522">
    <property type="entry name" value="HD_GYP_dom"/>
</dbReference>
<reference evidence="2" key="2">
    <citation type="submission" date="2023-07" db="EMBL/GenBank/DDBJ databases">
        <authorList>
            <person name="Zhang M."/>
            <person name="Zhou G."/>
        </authorList>
    </citation>
    <scope>NUCLEOTIDE SEQUENCE</scope>
    <source>
        <strain evidence="2">BJSY19SF1-2</strain>
    </source>
</reference>
<dbReference type="Pfam" id="PF23023">
    <property type="entry name" value="Anti-Pycsar_Apyc1"/>
    <property type="match status" value="1"/>
</dbReference>
<dbReference type="InterPro" id="IPR000396">
    <property type="entry name" value="Pdiesterase2"/>
</dbReference>